<gene>
    <name evidence="3" type="ORF">SAMN05192574_104203</name>
</gene>
<dbReference type="Proteomes" id="UP000198942">
    <property type="component" value="Unassembled WGS sequence"/>
</dbReference>
<proteinExistence type="predicted"/>
<evidence type="ECO:0000256" key="1">
    <source>
        <dbReference type="SAM" id="SignalP"/>
    </source>
</evidence>
<dbReference type="InterPro" id="IPR026444">
    <property type="entry name" value="Secre_tail"/>
</dbReference>
<dbReference type="RefSeq" id="WP_091211306.1">
    <property type="nucleotide sequence ID" value="NZ_FOCL01000004.1"/>
</dbReference>
<protein>
    <recommendedName>
        <fullName evidence="2">Secretion system C-terminal sorting domain-containing protein</fullName>
    </recommendedName>
</protein>
<accession>A0A1H8JI98</accession>
<evidence type="ECO:0000313" key="3">
    <source>
        <dbReference type="EMBL" id="SEN80523.1"/>
    </source>
</evidence>
<keyword evidence="1" id="KW-0732">Signal</keyword>
<feature type="domain" description="Secretion system C-terminal sorting" evidence="2">
    <location>
        <begin position="1539"/>
        <end position="1605"/>
    </location>
</feature>
<organism evidence="3 4">
    <name type="scientific">Mucilaginibacter gossypiicola</name>
    <dbReference type="NCBI Taxonomy" id="551995"/>
    <lineage>
        <taxon>Bacteria</taxon>
        <taxon>Pseudomonadati</taxon>
        <taxon>Bacteroidota</taxon>
        <taxon>Sphingobacteriia</taxon>
        <taxon>Sphingobacteriales</taxon>
        <taxon>Sphingobacteriaceae</taxon>
        <taxon>Mucilaginibacter</taxon>
    </lineage>
</organism>
<dbReference type="Pfam" id="PF18962">
    <property type="entry name" value="Por_Secre_tail"/>
    <property type="match status" value="1"/>
</dbReference>
<dbReference type="EMBL" id="FOCL01000004">
    <property type="protein sequence ID" value="SEN80523.1"/>
    <property type="molecule type" value="Genomic_DNA"/>
</dbReference>
<evidence type="ECO:0000313" key="4">
    <source>
        <dbReference type="Proteomes" id="UP000198942"/>
    </source>
</evidence>
<dbReference type="NCBIfam" id="TIGR04183">
    <property type="entry name" value="Por_Secre_tail"/>
    <property type="match status" value="1"/>
</dbReference>
<evidence type="ECO:0000259" key="2">
    <source>
        <dbReference type="Pfam" id="PF18962"/>
    </source>
</evidence>
<feature type="signal peptide" evidence="1">
    <location>
        <begin position="1"/>
        <end position="23"/>
    </location>
</feature>
<feature type="chain" id="PRO_5011691893" description="Secretion system C-terminal sorting domain-containing protein" evidence="1">
    <location>
        <begin position="24"/>
        <end position="1616"/>
    </location>
</feature>
<dbReference type="OrthoDB" id="101122at2"/>
<reference evidence="4" key="1">
    <citation type="submission" date="2016-10" db="EMBL/GenBank/DDBJ databases">
        <authorList>
            <person name="Varghese N."/>
            <person name="Submissions S."/>
        </authorList>
    </citation>
    <scope>NUCLEOTIDE SEQUENCE [LARGE SCALE GENOMIC DNA]</scope>
    <source>
        <strain evidence="4">Gh-48</strain>
    </source>
</reference>
<keyword evidence="4" id="KW-1185">Reference proteome</keyword>
<sequence>MKTQLLCVLFAGYLLCLVNRVAAQETSDNLTYYYNNFETSSANNITSLGASGVGNATRTSSSITIDASTTSPLNGSVSLRSAVPSTNAISAIRWDFVGSGTSGSVDMTQNDFEWNFIYKNNSATGPSDPDVMAVGNNTWRYWLIANGYTTNNMQGIYITHTGTTLSLRYRYDSGTSSGHYNELLNATMANDQQTYMIKVQRLKDGRWAIFKDVFVAGMTTAKTLVASSTSTTGSGYSTYYYSYLESTCTTAGRFQWDNFDMYTRVLQFTTTGANGTANNVTQPPYYESESVILYGLKIISRGNFIINQLVMNTTGAGFEAYFNGSGSLYRSDDSYYSTSSDALIGSVNYTGNAIQDYSVGDLISSSGNTDGSYSVPGYYFYTGTVKSQLNYGGSPTGTITVTSINTLMGNGNSSSITYTGPSSNGNVITFVNAIDWTGASDNNWNNTGNWSPATVPTTSNVARIGVVSFKNQPTVQSSVPNVASLILGPTKSTLTGSPSILLTINNTYSLTVNGAITQNHNSSTGDVTTTITGSGTGTLNCNSFVVGDGTTPPAPTSFTTPTSNTTTINATVPVFNITNSLTLNTTSSALGTYALIFLQNYSVNNATFHLNSGTLTVSNISTTNANYVNRNDGLNTITNAALVDMDTGTGATTLNLTGNTPISAATGGSIDFTTGGTGTGLVNYAATSGTQTVYATNDSFIGATPSNYDNLTLSGAAAKTVDGGALTISGNWITSGGAINLNTNNPTITVTGNWTNSANVTQGSGSIAITGNTTNSSVITGASGTLTFTGTYGNSSGSSITTGSGTATFTGAYTNTAGTFTCGSGSVIYNSDYTNTGTFTPGTGTVFFSKAGAQSLTDNSTNGTKFNNVTVNGSGTKTMSGTGKFAVSSSGILTMGGTATLAAGGVLTLNSDATGSATVASIPSGTAITGNVNVQRYINGGATKYRGYRLLTSSVNTGAPIKVFTLAYLKNNAFVTGTTLAAGGFDVSPGANNPSIYFFKESQPASKSSFTSGYFRGVNSLTSPYSFDGETGTRSIGAGNGFVFFFRGDRTAAGSIANAIYTTYVPQPTTMTETGTLNQGNITVANWYDGTSTLQYSNPAMNNLQGYNLVGNPYASTINFEKFNRKGTSGGNANAASSIYISGQKAQIYTTTAGNVPPLAFIWVYNLTTKNYESYQQNAGQITSVNDTTTTVNPGVQSVVGGAASNMIASGQGFFVIANGSGQALTFRESAKVTTQPLSTTLTGVFSLPQGKTPIAQALGTGSKAIMSAANTPLAAASVSEPVSQPSPVMHLLLEKDEANFDGVALVFDKWATANFDKNKDAEDLGGNGALESFSALTSDSVKTSIHHRPLPGKTQVIIPLFADATTSGTYKIKLFDVKDLPAIYEVWLKDNFTKDSVDLKHNNAYSYNIDKGTPATFGADRFQLIMRQDPALALKLIDFNAVKVSDGAKTTWTVENEANYTSFSLQRSIDNGKTWEDLNVIQSDGLGTYSYTDPDPAKGLNKYRVQLTDLNNDITLSKELPLMYANTQSNISNSLLTIYPNPVHETVNLTISQTNSSANYNIQLTNSSGMLLKTVNITQLYWKNNVASFVPGTYIIRVIDNKTKQLIGTGKFVKL</sequence>
<name>A0A1H8JI98_9SPHI</name>
<dbReference type="STRING" id="551995.SAMN05192574_104203"/>